<accession>A0A0E2Z4L9</accession>
<comment type="caution">
    <text evidence="7">The sequence shown here is derived from an EMBL/GenBank/DDBJ whole genome shotgun (WGS) entry which is preliminary data.</text>
</comment>
<dbReference type="PIRSF" id="PIRSF037208">
    <property type="entry name" value="ATE_pro_prd"/>
    <property type="match status" value="1"/>
</dbReference>
<evidence type="ECO:0000256" key="2">
    <source>
        <dbReference type="ARBA" id="ARBA00022679"/>
    </source>
</evidence>
<dbReference type="SMR" id="A0A0E2Z4L9"/>
<proteinExistence type="inferred from homology"/>
<comment type="catalytic activity">
    <reaction evidence="4">
        <text>N-terminal L-glutamyl-[protein] + L-leucyl-tRNA(Leu) = N-terminal L-leucyl-L-glutamyl-[protein] + tRNA(Leu) + H(+)</text>
        <dbReference type="Rhea" id="RHEA:50412"/>
        <dbReference type="Rhea" id="RHEA-COMP:9613"/>
        <dbReference type="Rhea" id="RHEA-COMP:9622"/>
        <dbReference type="Rhea" id="RHEA-COMP:12664"/>
        <dbReference type="Rhea" id="RHEA-COMP:12668"/>
        <dbReference type="ChEBI" id="CHEBI:15378"/>
        <dbReference type="ChEBI" id="CHEBI:64721"/>
        <dbReference type="ChEBI" id="CHEBI:78442"/>
        <dbReference type="ChEBI" id="CHEBI:78494"/>
        <dbReference type="ChEBI" id="CHEBI:133041"/>
        <dbReference type="EC" id="2.3.2.29"/>
    </reaction>
</comment>
<dbReference type="InterPro" id="IPR007472">
    <property type="entry name" value="N-end_Aminoacyl_Trfase_C"/>
</dbReference>
<dbReference type="NCBIfam" id="NF002342">
    <property type="entry name" value="PRK01305.1-3"/>
    <property type="match status" value="1"/>
</dbReference>
<evidence type="ECO:0000259" key="5">
    <source>
        <dbReference type="Pfam" id="PF04376"/>
    </source>
</evidence>
<protein>
    <recommendedName>
        <fullName evidence="4">Aspartate/glutamate leucyltransferase</fullName>
        <ecNumber evidence="4">2.3.2.29</ecNumber>
    </recommendedName>
</protein>
<dbReference type="EC" id="2.3.2.29" evidence="4"/>
<gene>
    <name evidence="4" type="primary">bpt</name>
    <name evidence="7" type="ORF">IB75_13800</name>
</gene>
<dbReference type="InterPro" id="IPR030700">
    <property type="entry name" value="N-end_Aminoacyl_Trfase"/>
</dbReference>
<dbReference type="InterPro" id="IPR016181">
    <property type="entry name" value="Acyl_CoA_acyltransferase"/>
</dbReference>
<dbReference type="Pfam" id="PF04376">
    <property type="entry name" value="ATE_N"/>
    <property type="match status" value="1"/>
</dbReference>
<evidence type="ECO:0000259" key="6">
    <source>
        <dbReference type="Pfam" id="PF04377"/>
    </source>
</evidence>
<dbReference type="GO" id="GO:0008914">
    <property type="term" value="F:leucyl-tRNA--protein transferase activity"/>
    <property type="evidence" value="ECO:0007669"/>
    <property type="project" value="UniProtKB-UniRule"/>
</dbReference>
<dbReference type="SUPFAM" id="SSF55729">
    <property type="entry name" value="Acyl-CoA N-acyltransferases (Nat)"/>
    <property type="match status" value="1"/>
</dbReference>
<keyword evidence="1 4" id="KW-0963">Cytoplasm</keyword>
<dbReference type="InterPro" id="IPR017138">
    <property type="entry name" value="Asp_Glu_LeuTrfase"/>
</dbReference>
<evidence type="ECO:0000256" key="3">
    <source>
        <dbReference type="ARBA" id="ARBA00023315"/>
    </source>
</evidence>
<dbReference type="OrthoDB" id="9782022at2"/>
<keyword evidence="2 4" id="KW-0808">Transferase</keyword>
<feature type="domain" description="N-end aminoacyl transferase N-terminal" evidence="5">
    <location>
        <begin position="15"/>
        <end position="85"/>
    </location>
</feature>
<dbReference type="NCBIfam" id="NF002346">
    <property type="entry name" value="PRK01305.2-3"/>
    <property type="match status" value="1"/>
</dbReference>
<dbReference type="AlphaFoldDB" id="A0A0E2Z4L9"/>
<reference evidence="7 8" key="1">
    <citation type="submission" date="2014-07" db="EMBL/GenBank/DDBJ databases">
        <title>Comparative analysis of Nitrosococcus oceani genome inventories of strains from Pacific and Atlantic gyres.</title>
        <authorList>
            <person name="Lim C.K."/>
            <person name="Wang L."/>
            <person name="Sayavedra-Soto L.A."/>
            <person name="Klotz M.G."/>
        </authorList>
    </citation>
    <scope>NUCLEOTIDE SEQUENCE [LARGE SCALE GENOMIC DNA]</scope>
    <source>
        <strain evidence="7 8">C-27</strain>
    </source>
</reference>
<comment type="subcellular location">
    <subcellularLocation>
        <location evidence="4">Cytoplasm</location>
    </subcellularLocation>
</comment>
<organism evidence="7 8">
    <name type="scientific">Nitrosococcus oceani C-27</name>
    <dbReference type="NCBI Taxonomy" id="314279"/>
    <lineage>
        <taxon>Bacteria</taxon>
        <taxon>Pseudomonadati</taxon>
        <taxon>Pseudomonadota</taxon>
        <taxon>Gammaproteobacteria</taxon>
        <taxon>Chromatiales</taxon>
        <taxon>Chromatiaceae</taxon>
        <taxon>Nitrosococcus</taxon>
    </lineage>
</organism>
<feature type="domain" description="N-end rule aminoacyl transferase C-terminal" evidence="6">
    <location>
        <begin position="105"/>
        <end position="227"/>
    </location>
</feature>
<dbReference type="HOGENOM" id="CLU_077607_0_0_6"/>
<keyword evidence="3 4" id="KW-0012">Acyltransferase</keyword>
<evidence type="ECO:0000256" key="4">
    <source>
        <dbReference type="HAMAP-Rule" id="MF_00689"/>
    </source>
</evidence>
<comment type="function">
    <text evidence="4">Functions in the N-end rule pathway of protein degradation where it conjugates Leu from its aminoacyl-tRNA to the N-termini of proteins containing an N-terminal aspartate or glutamate.</text>
</comment>
<sequence length="238" mass="27627">MTSYWNFDFYLSPPQPCSYLPDQTATNLFADPEAAMDIARYSTLVRLGFRRSGRLVYRPRCLHCSACQPARIPVAQFRPNRSQRRAWKFNQDLSACYRPVEFRAEHFDLFRRYLGTRHPQGGMDDSTPEDYLNFIASGWNETSLIEFRDGKEQLLAVAAVDALTDGLSAVYSFFDPNAKKRSLGTYIILWEIGEAKALNLPYVYLGYWIKNSHKMSYKSAFHPLEVYQDKKWSILKET</sequence>
<dbReference type="HAMAP" id="MF_00689">
    <property type="entry name" value="Bpt"/>
    <property type="match status" value="1"/>
</dbReference>
<dbReference type="GO" id="GO:0004057">
    <property type="term" value="F:arginyl-tRNA--protein transferase activity"/>
    <property type="evidence" value="ECO:0007669"/>
    <property type="project" value="InterPro"/>
</dbReference>
<evidence type="ECO:0000256" key="1">
    <source>
        <dbReference type="ARBA" id="ARBA00022490"/>
    </source>
</evidence>
<dbReference type="Proteomes" id="UP000028839">
    <property type="component" value="Unassembled WGS sequence"/>
</dbReference>
<comment type="similarity">
    <text evidence="4">Belongs to the R-transferase family. Bpt subfamily.</text>
</comment>
<dbReference type="PANTHER" id="PTHR21367:SF1">
    <property type="entry name" value="ARGINYL-TRNA--PROTEIN TRANSFERASE 1"/>
    <property type="match status" value="1"/>
</dbReference>
<dbReference type="InterPro" id="IPR007471">
    <property type="entry name" value="N-end_Aminoacyl_Trfase_N"/>
</dbReference>
<evidence type="ECO:0000313" key="8">
    <source>
        <dbReference type="Proteomes" id="UP000028839"/>
    </source>
</evidence>
<dbReference type="PANTHER" id="PTHR21367">
    <property type="entry name" value="ARGININE-TRNA-PROTEIN TRANSFERASE 1"/>
    <property type="match status" value="1"/>
</dbReference>
<dbReference type="GO" id="GO:0005737">
    <property type="term" value="C:cytoplasm"/>
    <property type="evidence" value="ECO:0007669"/>
    <property type="project" value="UniProtKB-SubCell"/>
</dbReference>
<evidence type="ECO:0000313" key="7">
    <source>
        <dbReference type="EMBL" id="KFI18475.1"/>
    </source>
</evidence>
<dbReference type="NCBIfam" id="NF002341">
    <property type="entry name" value="PRK01305.1-1"/>
    <property type="match status" value="1"/>
</dbReference>
<dbReference type="EMBL" id="JPGN01000079">
    <property type="protein sequence ID" value="KFI18475.1"/>
    <property type="molecule type" value="Genomic_DNA"/>
</dbReference>
<dbReference type="Pfam" id="PF04377">
    <property type="entry name" value="ATE_C"/>
    <property type="match status" value="1"/>
</dbReference>
<name>A0A0E2Z4L9_9GAMM</name>
<comment type="catalytic activity">
    <reaction evidence="4">
        <text>N-terminal L-aspartyl-[protein] + L-leucyl-tRNA(Leu) = N-terminal L-leucyl-L-aspartyl-[protein] + tRNA(Leu) + H(+)</text>
        <dbReference type="Rhea" id="RHEA:50420"/>
        <dbReference type="Rhea" id="RHEA-COMP:9613"/>
        <dbReference type="Rhea" id="RHEA-COMP:9622"/>
        <dbReference type="Rhea" id="RHEA-COMP:12669"/>
        <dbReference type="Rhea" id="RHEA-COMP:12674"/>
        <dbReference type="ChEBI" id="CHEBI:15378"/>
        <dbReference type="ChEBI" id="CHEBI:64720"/>
        <dbReference type="ChEBI" id="CHEBI:78442"/>
        <dbReference type="ChEBI" id="CHEBI:78494"/>
        <dbReference type="ChEBI" id="CHEBI:133042"/>
        <dbReference type="EC" id="2.3.2.29"/>
    </reaction>
</comment>
<dbReference type="GO" id="GO:0071596">
    <property type="term" value="P:ubiquitin-dependent protein catabolic process via the N-end rule pathway"/>
    <property type="evidence" value="ECO:0007669"/>
    <property type="project" value="InterPro"/>
</dbReference>